<evidence type="ECO:0000259" key="2">
    <source>
        <dbReference type="Pfam" id="PF13556"/>
    </source>
</evidence>
<dbReference type="InterPro" id="IPR025736">
    <property type="entry name" value="PucR_C-HTH_dom"/>
</dbReference>
<dbReference type="RefSeq" id="WP_344827019.1">
    <property type="nucleotide sequence ID" value="NZ_BAAAUV010000005.1"/>
</dbReference>
<gene>
    <name evidence="5" type="ORF">GCM10010468_26490</name>
</gene>
<evidence type="ECO:0000313" key="5">
    <source>
        <dbReference type="EMBL" id="GAA3209160.1"/>
    </source>
</evidence>
<name>A0ABP6Q7E9_9ACTN</name>
<dbReference type="Pfam" id="PF17853">
    <property type="entry name" value="GGDEF_2"/>
    <property type="match status" value="1"/>
</dbReference>
<reference evidence="6" key="1">
    <citation type="journal article" date="2019" name="Int. J. Syst. Evol. Microbiol.">
        <title>The Global Catalogue of Microorganisms (GCM) 10K type strain sequencing project: providing services to taxonomists for standard genome sequencing and annotation.</title>
        <authorList>
            <consortium name="The Broad Institute Genomics Platform"/>
            <consortium name="The Broad Institute Genome Sequencing Center for Infectious Disease"/>
            <person name="Wu L."/>
            <person name="Ma J."/>
        </authorList>
    </citation>
    <scope>NUCLEOTIDE SEQUENCE [LARGE SCALE GENOMIC DNA]</scope>
    <source>
        <strain evidence="6">JCM 9377</strain>
    </source>
</reference>
<feature type="domain" description="CdaR GGDEF-like" evidence="4">
    <location>
        <begin position="184"/>
        <end position="280"/>
    </location>
</feature>
<dbReference type="InterPro" id="IPR042070">
    <property type="entry name" value="PucR_C-HTH_sf"/>
</dbReference>
<dbReference type="Gene3D" id="1.10.10.2840">
    <property type="entry name" value="PucR C-terminal helix-turn-helix domain"/>
    <property type="match status" value="1"/>
</dbReference>
<dbReference type="EMBL" id="BAAAUV010000005">
    <property type="protein sequence ID" value="GAA3209160.1"/>
    <property type="molecule type" value="Genomic_DNA"/>
</dbReference>
<proteinExistence type="inferred from homology"/>
<dbReference type="Pfam" id="PF14361">
    <property type="entry name" value="RsbRD_N"/>
    <property type="match status" value="1"/>
</dbReference>
<dbReference type="Proteomes" id="UP001501237">
    <property type="component" value="Unassembled WGS sequence"/>
</dbReference>
<evidence type="ECO:0000256" key="1">
    <source>
        <dbReference type="ARBA" id="ARBA00006754"/>
    </source>
</evidence>
<dbReference type="PANTHER" id="PTHR33744:SF1">
    <property type="entry name" value="DNA-BINDING TRANSCRIPTIONAL ACTIVATOR ADER"/>
    <property type="match status" value="1"/>
</dbReference>
<organism evidence="5 6">
    <name type="scientific">Actinocorallia longicatena</name>
    <dbReference type="NCBI Taxonomy" id="111803"/>
    <lineage>
        <taxon>Bacteria</taxon>
        <taxon>Bacillati</taxon>
        <taxon>Actinomycetota</taxon>
        <taxon>Actinomycetes</taxon>
        <taxon>Streptosporangiales</taxon>
        <taxon>Thermomonosporaceae</taxon>
        <taxon>Actinocorallia</taxon>
    </lineage>
</organism>
<protein>
    <submittedName>
        <fullName evidence="5">Helix-turn-helix domain-containing protein</fullName>
    </submittedName>
</protein>
<evidence type="ECO:0000259" key="3">
    <source>
        <dbReference type="Pfam" id="PF14361"/>
    </source>
</evidence>
<keyword evidence="6" id="KW-1185">Reference proteome</keyword>
<dbReference type="InterPro" id="IPR051448">
    <property type="entry name" value="CdaR-like_regulators"/>
</dbReference>
<evidence type="ECO:0000259" key="4">
    <source>
        <dbReference type="Pfam" id="PF17853"/>
    </source>
</evidence>
<dbReference type="Pfam" id="PF13556">
    <property type="entry name" value="HTH_30"/>
    <property type="match status" value="1"/>
</dbReference>
<accession>A0ABP6Q7E9</accession>
<dbReference type="InterPro" id="IPR041522">
    <property type="entry name" value="CdaR_GGDEF"/>
</dbReference>
<dbReference type="InterPro" id="IPR025751">
    <property type="entry name" value="RsbRD_N_dom"/>
</dbReference>
<comment type="caution">
    <text evidence="5">The sequence shown here is derived from an EMBL/GenBank/DDBJ whole genome shotgun (WGS) entry which is preliminary data.</text>
</comment>
<feature type="domain" description="PucR C-terminal helix-turn-helix" evidence="2">
    <location>
        <begin position="328"/>
        <end position="385"/>
    </location>
</feature>
<feature type="domain" description="RsbT co-antagonist protein RsbRD N-terminal" evidence="3">
    <location>
        <begin position="29"/>
        <end position="161"/>
    </location>
</feature>
<dbReference type="PANTHER" id="PTHR33744">
    <property type="entry name" value="CARBOHYDRATE DIACID REGULATOR"/>
    <property type="match status" value="1"/>
</dbReference>
<comment type="similarity">
    <text evidence="1">Belongs to the CdaR family.</text>
</comment>
<sequence>MRALSLVDRNQDHCEVVTEAARQLEGRIPKLAVRLIDLILDDCPSYVLVPDEELQSSVERALRVGLATVPRPSSDRLDLEQAEYDGRRRAEQGVLLPDLLRAYQHSVTVVWDGLVEIVSAADPDRLDLLMRSSMHVWTCVNRQADAAAAGYRQAQEEQNQQSDMLSQSILGKLLTAASPEPGLAETVAASLDLDEHGRYAVAVLRHPPGRPLAYPTRIAGMRCVWWLRQSGAVAVIALGSADASDVARSLMLDGQVGIGPAVTGLAALSRGRRLAELALASRPAGGVTLLEDNLLKALTTAVPEVAAVLTHHTLGAVLALEPGERDLLLETVAVWLDCEATTAVAATRLYCHRNTVINRLHRVEKLTGLRLSDPRDLAMLTVALEVLDTRVRRPSLRSNGRDQLV</sequence>
<evidence type="ECO:0000313" key="6">
    <source>
        <dbReference type="Proteomes" id="UP001501237"/>
    </source>
</evidence>